<proteinExistence type="predicted"/>
<name>A0ACC6SU59_9HYPH</name>
<dbReference type="Proteomes" id="UP001480082">
    <property type="component" value="Unassembled WGS sequence"/>
</dbReference>
<protein>
    <submittedName>
        <fullName evidence="1">VOC family protein</fullName>
    </submittedName>
</protein>
<gene>
    <name evidence="1" type="ORF">NKI81_04505</name>
</gene>
<organism evidence="1 2">
    <name type="scientific">Mesorhizobium australicum</name>
    <dbReference type="NCBI Taxonomy" id="536018"/>
    <lineage>
        <taxon>Bacteria</taxon>
        <taxon>Pseudomonadati</taxon>
        <taxon>Pseudomonadota</taxon>
        <taxon>Alphaproteobacteria</taxon>
        <taxon>Hyphomicrobiales</taxon>
        <taxon>Phyllobacteriaceae</taxon>
        <taxon>Mesorhizobium</taxon>
    </lineage>
</organism>
<keyword evidence="2" id="KW-1185">Reference proteome</keyword>
<dbReference type="EMBL" id="JAMYRI010000002">
    <property type="protein sequence ID" value="MER9283223.1"/>
    <property type="molecule type" value="Genomic_DNA"/>
</dbReference>
<evidence type="ECO:0000313" key="1">
    <source>
        <dbReference type="EMBL" id="MER9283223.1"/>
    </source>
</evidence>
<accession>A0ACC6SU59</accession>
<comment type="caution">
    <text evidence="1">The sequence shown here is derived from an EMBL/GenBank/DDBJ whole genome shotgun (WGS) entry which is preliminary data.</text>
</comment>
<evidence type="ECO:0000313" key="2">
    <source>
        <dbReference type="Proteomes" id="UP001480082"/>
    </source>
</evidence>
<reference evidence="1 2" key="1">
    <citation type="journal article" date="2024" name="Proc. Natl. Acad. Sci. U.S.A.">
        <title>The evolutionary genomics of adaptation to stress in wild rhizobium bacteria.</title>
        <authorList>
            <person name="Kehlet-Delgado H."/>
            <person name="Montoya A.P."/>
            <person name="Jensen K.T."/>
            <person name="Wendlandt C.E."/>
            <person name="Dexheimer C."/>
            <person name="Roberts M."/>
            <person name="Torres Martinez L."/>
            <person name="Friesen M.L."/>
            <person name="Griffitts J.S."/>
            <person name="Porter S.S."/>
        </authorList>
    </citation>
    <scope>NUCLEOTIDE SEQUENCE [LARGE SCALE GENOMIC DNA]</scope>
    <source>
        <strain evidence="1 2">M0468</strain>
    </source>
</reference>
<sequence>MFDHISIGVRDVTASKRFYDAALGPLGFTCVSQSPASLGYGVQAVAPQAVALWVNEAARPVPADERSGLHFCFAAPTRDSVVAFHAGALREGGSDNGAPGLRADYGENYYAAFAVDPDGYRLEAYCGAAA</sequence>